<reference evidence="1 2" key="1">
    <citation type="submission" date="2021-01" db="EMBL/GenBank/DDBJ databases">
        <title>Aequorivita sp. strain KX20305, a bacterium isolated from the sediment collected at a cold seep field in South China Sea.</title>
        <authorList>
            <person name="Zhang H."/>
            <person name="Li C."/>
        </authorList>
    </citation>
    <scope>NUCLEOTIDE SEQUENCE [LARGE SCALE GENOMIC DNA]</scope>
    <source>
        <strain evidence="1 2">KX20305</strain>
    </source>
</reference>
<gene>
    <name evidence="1" type="ORF">JK629_06355</name>
</gene>
<proteinExistence type="predicted"/>
<evidence type="ECO:0008006" key="3">
    <source>
        <dbReference type="Google" id="ProtNLM"/>
    </source>
</evidence>
<evidence type="ECO:0000313" key="2">
    <source>
        <dbReference type="Proteomes" id="UP000629420"/>
    </source>
</evidence>
<dbReference type="EMBL" id="CP068439">
    <property type="protein sequence ID" value="QQX77879.1"/>
    <property type="molecule type" value="Genomic_DNA"/>
</dbReference>
<protein>
    <recommendedName>
        <fullName evidence="3">DUF4468 domain-containing protein</fullName>
    </recommendedName>
</protein>
<evidence type="ECO:0000313" key="1">
    <source>
        <dbReference type="EMBL" id="QQX77879.1"/>
    </source>
</evidence>
<keyword evidence="2" id="KW-1185">Reference proteome</keyword>
<name>A0ABX7DV43_9FLAO</name>
<dbReference type="Proteomes" id="UP000629420">
    <property type="component" value="Chromosome"/>
</dbReference>
<organism evidence="1 2">
    <name type="scientific">Aequorivita iocasae</name>
    <dbReference type="NCBI Taxonomy" id="2803865"/>
    <lineage>
        <taxon>Bacteria</taxon>
        <taxon>Pseudomonadati</taxon>
        <taxon>Bacteroidota</taxon>
        <taxon>Flavobacteriia</taxon>
        <taxon>Flavobacteriales</taxon>
        <taxon>Flavobacteriaceae</taxon>
        <taxon>Aequorivita</taxon>
    </lineage>
</organism>
<dbReference type="RefSeq" id="WP_202337768.1">
    <property type="nucleotide sequence ID" value="NZ_CP068439.1"/>
</dbReference>
<sequence length="163" mass="18650">MKYLFFIALCFTFAANSQDLKEIRLLYPQAVESAEITSKLDGMLTGVNASDKTVSKAYKGAVLTLKAKFSKKKSEKKDFFKEGVSLIEDAVKADPSNIEIRYIRMSVQENSPKFLGYHKNIEEDKMFISKNFATINSKELKKIVKDFVMESENFSEKEIAEFR</sequence>
<accession>A0ABX7DV43</accession>